<gene>
    <name evidence="2" type="ORF">ACFSUT_37205</name>
</gene>
<proteinExistence type="predicted"/>
<dbReference type="InterPro" id="IPR023577">
    <property type="entry name" value="CYTH_domain"/>
</dbReference>
<feature type="domain" description="CHAD" evidence="1">
    <location>
        <begin position="198"/>
        <end position="476"/>
    </location>
</feature>
<dbReference type="Gene3D" id="2.40.320.10">
    <property type="entry name" value="Hypothetical Protein Pfu-838710-001"/>
    <property type="match status" value="1"/>
</dbReference>
<dbReference type="Proteomes" id="UP001597542">
    <property type="component" value="Unassembled WGS sequence"/>
</dbReference>
<dbReference type="Pfam" id="PF05235">
    <property type="entry name" value="CHAD"/>
    <property type="match status" value="1"/>
</dbReference>
<name>A0ABW5IBF4_9PSEU</name>
<organism evidence="2 3">
    <name type="scientific">Amycolatopsis albidoflavus</name>
    <dbReference type="NCBI Taxonomy" id="102226"/>
    <lineage>
        <taxon>Bacteria</taxon>
        <taxon>Bacillati</taxon>
        <taxon>Actinomycetota</taxon>
        <taxon>Actinomycetes</taxon>
        <taxon>Pseudonocardiales</taxon>
        <taxon>Pseudonocardiaceae</taxon>
        <taxon>Amycolatopsis</taxon>
    </lineage>
</organism>
<dbReference type="SUPFAM" id="SSF55154">
    <property type="entry name" value="CYTH-like phosphatases"/>
    <property type="match status" value="1"/>
</dbReference>
<dbReference type="SMART" id="SM00880">
    <property type="entry name" value="CHAD"/>
    <property type="match status" value="1"/>
</dbReference>
<keyword evidence="3" id="KW-1185">Reference proteome</keyword>
<dbReference type="EMBL" id="JBHUKQ010000019">
    <property type="protein sequence ID" value="MFD2485962.1"/>
    <property type="molecule type" value="Genomic_DNA"/>
</dbReference>
<evidence type="ECO:0000313" key="3">
    <source>
        <dbReference type="Proteomes" id="UP001597542"/>
    </source>
</evidence>
<sequence>MKSVVSERKYELSLKARVPQLAGKGITQEAPAEHKLAADYYDTKDFQLARAGIALRRSSGTGWCLRLPFSAGTGQELRFPLGEDAKVPAPVATLVRAFTLDRKLRPVAQVRTDRFTHRLTDASGRTLATLADDHVTAEVLGGQELRLDRWRELDVELAPESAPELLARLDRSLRKRGAESAWWPSKLQRLLGDGTADARGSREALPAYLREHFERLRRADLGFRVGADDSVHQLRVAARKLRSALQTFKPLVGKKKAVAVAEELKWLGGELAPARDAEVSQARLESCLDDVPSELVFGPLRQYLTRDYARTSQTELARAAEALSSTRYVTLLRSIATLLDQTPPVRKKRLRKPMRKTARKLYRATAATEGLSGAELEKALHNVRKKAKRARYAADAVRPVFGKKLRAWRKNVKAVQQTLGKHQDSVVDREALRHFAIDGFSENQNTFTFGLLYGRDEAAASGLRDRFADEWRTLRKGKRPAWLKV</sequence>
<dbReference type="PANTHER" id="PTHR39339:SF1">
    <property type="entry name" value="CHAD DOMAIN-CONTAINING PROTEIN"/>
    <property type="match status" value="1"/>
</dbReference>
<evidence type="ECO:0000313" key="2">
    <source>
        <dbReference type="EMBL" id="MFD2485962.1"/>
    </source>
</evidence>
<accession>A0ABW5IBF4</accession>
<evidence type="ECO:0000259" key="1">
    <source>
        <dbReference type="PROSITE" id="PS51708"/>
    </source>
</evidence>
<dbReference type="InterPro" id="IPR033469">
    <property type="entry name" value="CYTH-like_dom_sf"/>
</dbReference>
<comment type="caution">
    <text evidence="2">The sequence shown here is derived from an EMBL/GenBank/DDBJ whole genome shotgun (WGS) entry which is preliminary data.</text>
</comment>
<protein>
    <submittedName>
        <fullName evidence="2">CYTH and CHAD domain-containing protein</fullName>
    </submittedName>
</protein>
<dbReference type="PANTHER" id="PTHR39339">
    <property type="entry name" value="SLR1444 PROTEIN"/>
    <property type="match status" value="1"/>
</dbReference>
<dbReference type="CDD" id="cd07374">
    <property type="entry name" value="CYTH-like_Pase"/>
    <property type="match status" value="1"/>
</dbReference>
<reference evidence="3" key="1">
    <citation type="journal article" date="2019" name="Int. J. Syst. Evol. Microbiol.">
        <title>The Global Catalogue of Microorganisms (GCM) 10K type strain sequencing project: providing services to taxonomists for standard genome sequencing and annotation.</title>
        <authorList>
            <consortium name="The Broad Institute Genomics Platform"/>
            <consortium name="The Broad Institute Genome Sequencing Center for Infectious Disease"/>
            <person name="Wu L."/>
            <person name="Ma J."/>
        </authorList>
    </citation>
    <scope>NUCLEOTIDE SEQUENCE [LARGE SCALE GENOMIC DNA]</scope>
    <source>
        <strain evidence="3">CGMCC 4.7638</strain>
    </source>
</reference>
<dbReference type="Gene3D" id="1.40.20.10">
    <property type="entry name" value="CHAD domain"/>
    <property type="match status" value="1"/>
</dbReference>
<dbReference type="Pfam" id="PF01928">
    <property type="entry name" value="CYTH"/>
    <property type="match status" value="1"/>
</dbReference>
<dbReference type="PROSITE" id="PS51708">
    <property type="entry name" value="CHAD"/>
    <property type="match status" value="1"/>
</dbReference>
<dbReference type="InterPro" id="IPR007899">
    <property type="entry name" value="CHAD_dom"/>
</dbReference>
<dbReference type="InterPro" id="IPR038186">
    <property type="entry name" value="CHAD_dom_sf"/>
</dbReference>
<dbReference type="RefSeq" id="WP_344286382.1">
    <property type="nucleotide sequence ID" value="NZ_BAAAHV010000026.1"/>
</dbReference>